<dbReference type="EMBL" id="JBHSQI010000009">
    <property type="protein sequence ID" value="MFC6154922.1"/>
    <property type="molecule type" value="Genomic_DNA"/>
</dbReference>
<feature type="domain" description="Elongation factor G-binding protein C-terminal treble-clef zinc-finger" evidence="1">
    <location>
        <begin position="9"/>
        <end position="167"/>
    </location>
</feature>
<protein>
    <submittedName>
        <fullName evidence="2">FBP domain-containing protein</fullName>
    </submittedName>
</protein>
<name>A0ABW1R1C9_9ACTN</name>
<dbReference type="RefSeq" id="WP_128221985.1">
    <property type="nucleotide sequence ID" value="NZ_CP034929.1"/>
</dbReference>
<reference evidence="3" key="1">
    <citation type="journal article" date="2019" name="Int. J. Syst. Evol. Microbiol.">
        <title>The Global Catalogue of Microorganisms (GCM) 10K type strain sequencing project: providing services to taxonomists for standard genome sequencing and annotation.</title>
        <authorList>
            <consortium name="The Broad Institute Genomics Platform"/>
            <consortium name="The Broad Institute Genome Sequencing Center for Infectious Disease"/>
            <person name="Wu L."/>
            <person name="Ma J."/>
        </authorList>
    </citation>
    <scope>NUCLEOTIDE SEQUENCE [LARGE SCALE GENOMIC DNA]</scope>
    <source>
        <strain evidence="3">DFY28</strain>
    </source>
</reference>
<dbReference type="Pfam" id="PF16571">
    <property type="entry name" value="FBP_C"/>
    <property type="match status" value="1"/>
</dbReference>
<evidence type="ECO:0000313" key="3">
    <source>
        <dbReference type="Proteomes" id="UP001596098"/>
    </source>
</evidence>
<dbReference type="InterPro" id="IPR032330">
    <property type="entry name" value="EF-G-binding_C"/>
</dbReference>
<comment type="caution">
    <text evidence="2">The sequence shown here is derived from an EMBL/GenBank/DDBJ whole genome shotgun (WGS) entry which is preliminary data.</text>
</comment>
<proteinExistence type="predicted"/>
<accession>A0ABW1R1C9</accession>
<organism evidence="2 3">
    <name type="scientific">Nocardioides yefusunii</name>
    <dbReference type="NCBI Taxonomy" id="2500546"/>
    <lineage>
        <taxon>Bacteria</taxon>
        <taxon>Bacillati</taxon>
        <taxon>Actinomycetota</taxon>
        <taxon>Actinomycetes</taxon>
        <taxon>Propionibacteriales</taxon>
        <taxon>Nocardioidaceae</taxon>
        <taxon>Nocardioides</taxon>
    </lineage>
</organism>
<gene>
    <name evidence="2" type="ORF">ACFPWU_14745</name>
</gene>
<evidence type="ECO:0000313" key="2">
    <source>
        <dbReference type="EMBL" id="MFC6154922.1"/>
    </source>
</evidence>
<keyword evidence="3" id="KW-1185">Reference proteome</keyword>
<sequence length="170" mass="17988">MDPLSPEALRASFVNCSKGDAKRMPVPSEAALPPASRWAELDFFGWRDPGHPQAAWMVVGGDVVGQGEPVGIAMKVSSAGSAGRKNMCTLCFTTHSASDMALLVAPLAGPSGRRGNTVGNYVCADLACSLYARGLKRPARAQPHETISVEAKVERLRANLVAFVRRVVAV</sequence>
<evidence type="ECO:0000259" key="1">
    <source>
        <dbReference type="Pfam" id="PF16571"/>
    </source>
</evidence>
<dbReference type="Proteomes" id="UP001596098">
    <property type="component" value="Unassembled WGS sequence"/>
</dbReference>